<dbReference type="Proteomes" id="UP001165186">
    <property type="component" value="Unassembled WGS sequence"/>
</dbReference>
<dbReference type="EMBL" id="BSXG01000013">
    <property type="protein sequence ID" value="GME24431.1"/>
    <property type="molecule type" value="Genomic_DNA"/>
</dbReference>
<evidence type="ECO:0000313" key="1">
    <source>
        <dbReference type="EMBL" id="GME24431.1"/>
    </source>
</evidence>
<protein>
    <submittedName>
        <fullName evidence="1">Cytochrome p450 protein</fullName>
    </submittedName>
</protein>
<gene>
    <name evidence="1" type="primary">g10454</name>
    <name evidence="1" type="ORF">NpPPO83_00010454</name>
</gene>
<organism evidence="1 2">
    <name type="scientific">Neofusicoccum parvum</name>
    <dbReference type="NCBI Taxonomy" id="310453"/>
    <lineage>
        <taxon>Eukaryota</taxon>
        <taxon>Fungi</taxon>
        <taxon>Dikarya</taxon>
        <taxon>Ascomycota</taxon>
        <taxon>Pezizomycotina</taxon>
        <taxon>Dothideomycetes</taxon>
        <taxon>Dothideomycetes incertae sedis</taxon>
        <taxon>Botryosphaeriales</taxon>
        <taxon>Botryosphaeriaceae</taxon>
        <taxon>Neofusicoccum</taxon>
    </lineage>
</organism>
<proteinExistence type="predicted"/>
<reference evidence="1" key="1">
    <citation type="submission" date="2024-09" db="EMBL/GenBank/DDBJ databases">
        <title>Draft Genome Sequences of Neofusicoccum parvum.</title>
        <authorList>
            <person name="Ashida A."/>
            <person name="Camagna M."/>
            <person name="Tanaka A."/>
            <person name="Takemoto D."/>
        </authorList>
    </citation>
    <scope>NUCLEOTIDE SEQUENCE</scope>
    <source>
        <strain evidence="1">PPO83</strain>
    </source>
</reference>
<name>A0ACB5RVC7_9PEZI</name>
<keyword evidence="2" id="KW-1185">Reference proteome</keyword>
<accession>A0ACB5RVC7</accession>
<sequence length="820" mass="90126">MANKAAWITTKKAQPLQVADAPKPVPGPGEVIIKNAAVAINPIDWKIQAFGFLLEAFPNILGADVAGVIEEVGEGVTRLWKGQRVIGNVLGVDCGDSSRGAFQLYTKAKELLISPIPDDLAFERAVVLPLAISTASSALYSSENLGLPLPSLGCPPTKKLVLVWGGSSCCGSAAVQLATASGFTVLATASKQNFAYVRSLGAKMVVDYHDPHVVAQILDVVDQQTLAGVFDAISTAETIEKWSRVLDGIGGGRVAMTSPPPDEMPKSIRASPVELQRMELHEQFICDAVWRNYVPAALVSGHLKAKPEPIVIRGGLGMIQHGMQRLRQGVSAAKVVVTFFLGGDKDNPATNGRARGIKVSQSPIVRIGPNEVHIRDPAYYEVLFNNNLKIEKDPWFYKWSTEGCSAFATVPGDLYRLRRSALSKSFSASAMDRHESVLQEKVKKLLNRLDEARKTEEVVDMAVAFRAYTMDCVSGYVLPHSWDYLDQPDLGKRMQRSHTTETTLFNWRRHTPWLLPLLRRLPDPLSPVWDREYLAADELRDHYHKLRIEAENIMRTTRTHSDPSISVAESIRTSPLLPEHERSFTRIMSEIQSLLGAGVDAPATSMSSFVYHMLRNPALLSKLRAELRVLHTPGSSRKDSIHDQPSTALPDLVPFRTLEKLEYLQAAVREALRLHPAVLSRQPRVNPAAPMAYTSPATGRAHALPAGTTVSMSITGSHLDPTVFPDPARFRPERWLEASPARRAQMDRAFVPFGRGARMCLGHELARRELSLALGNLFRVFEMEVAAGTTEADLANAVDFFGPLPERGRGVVGVRVKGLY</sequence>
<evidence type="ECO:0000313" key="2">
    <source>
        <dbReference type="Proteomes" id="UP001165186"/>
    </source>
</evidence>
<comment type="caution">
    <text evidence="1">The sequence shown here is derived from an EMBL/GenBank/DDBJ whole genome shotgun (WGS) entry which is preliminary data.</text>
</comment>